<dbReference type="AlphaFoldDB" id="A0AA88AI74"/>
<reference evidence="1" key="1">
    <citation type="submission" date="2023-07" db="EMBL/GenBank/DDBJ databases">
        <title>draft genome sequence of fig (Ficus carica).</title>
        <authorList>
            <person name="Takahashi T."/>
            <person name="Nishimura K."/>
        </authorList>
    </citation>
    <scope>NUCLEOTIDE SEQUENCE</scope>
</reference>
<accession>A0AA88AI74</accession>
<proteinExistence type="predicted"/>
<comment type="caution">
    <text evidence="1">The sequence shown here is derived from an EMBL/GenBank/DDBJ whole genome shotgun (WGS) entry which is preliminary data.</text>
</comment>
<protein>
    <submittedName>
        <fullName evidence="1">Uncharacterized protein</fullName>
    </submittedName>
</protein>
<gene>
    <name evidence="1" type="ORF">TIFTF001_015703</name>
</gene>
<evidence type="ECO:0000313" key="1">
    <source>
        <dbReference type="EMBL" id="GMN46513.1"/>
    </source>
</evidence>
<dbReference type="Proteomes" id="UP001187192">
    <property type="component" value="Unassembled WGS sequence"/>
</dbReference>
<dbReference type="EMBL" id="BTGU01000023">
    <property type="protein sequence ID" value="GMN46513.1"/>
    <property type="molecule type" value="Genomic_DNA"/>
</dbReference>
<sequence>MAISLSNSFIVIRMSKGTYGIASYRTMTGKMTWINNDSSRIGITNGMGRIGRRMKHDGSQIDIFNRRAALVGG</sequence>
<name>A0AA88AI74_FICCA</name>
<evidence type="ECO:0000313" key="2">
    <source>
        <dbReference type="Proteomes" id="UP001187192"/>
    </source>
</evidence>
<keyword evidence="2" id="KW-1185">Reference proteome</keyword>
<organism evidence="1 2">
    <name type="scientific">Ficus carica</name>
    <name type="common">Common fig</name>
    <dbReference type="NCBI Taxonomy" id="3494"/>
    <lineage>
        <taxon>Eukaryota</taxon>
        <taxon>Viridiplantae</taxon>
        <taxon>Streptophyta</taxon>
        <taxon>Embryophyta</taxon>
        <taxon>Tracheophyta</taxon>
        <taxon>Spermatophyta</taxon>
        <taxon>Magnoliopsida</taxon>
        <taxon>eudicotyledons</taxon>
        <taxon>Gunneridae</taxon>
        <taxon>Pentapetalae</taxon>
        <taxon>rosids</taxon>
        <taxon>fabids</taxon>
        <taxon>Rosales</taxon>
        <taxon>Moraceae</taxon>
        <taxon>Ficeae</taxon>
        <taxon>Ficus</taxon>
    </lineage>
</organism>